<dbReference type="EMBL" id="MLJW01003252">
    <property type="protein sequence ID" value="OIQ72482.1"/>
    <property type="molecule type" value="Genomic_DNA"/>
</dbReference>
<feature type="compositionally biased region" description="Low complexity" evidence="1">
    <location>
        <begin position="123"/>
        <end position="136"/>
    </location>
</feature>
<dbReference type="AlphaFoldDB" id="A0A1J5PMV8"/>
<proteinExistence type="predicted"/>
<protein>
    <submittedName>
        <fullName evidence="2">Uncharacterized protein</fullName>
    </submittedName>
</protein>
<organism evidence="2">
    <name type="scientific">mine drainage metagenome</name>
    <dbReference type="NCBI Taxonomy" id="410659"/>
    <lineage>
        <taxon>unclassified sequences</taxon>
        <taxon>metagenomes</taxon>
        <taxon>ecological metagenomes</taxon>
    </lineage>
</organism>
<evidence type="ECO:0000313" key="2">
    <source>
        <dbReference type="EMBL" id="OIQ72482.1"/>
    </source>
</evidence>
<feature type="region of interest" description="Disordered" evidence="1">
    <location>
        <begin position="61"/>
        <end position="179"/>
    </location>
</feature>
<reference evidence="2" key="1">
    <citation type="submission" date="2016-10" db="EMBL/GenBank/DDBJ databases">
        <title>Sequence of Gallionella enrichment culture.</title>
        <authorList>
            <person name="Poehlein A."/>
            <person name="Muehling M."/>
            <person name="Daniel R."/>
        </authorList>
    </citation>
    <scope>NUCLEOTIDE SEQUENCE</scope>
</reference>
<gene>
    <name evidence="2" type="ORF">GALL_458930</name>
</gene>
<feature type="compositionally biased region" description="Polar residues" evidence="1">
    <location>
        <begin position="78"/>
        <end position="88"/>
    </location>
</feature>
<sequence length="179" mass="18334">MAAMRRRHPLRACGSVSRIIGASTSTPSVSPAYQVTQLGTVSTIGSPRSAYKVSVATVAETRQASGPVRRRKRAASTAPASGTESSVNGLARRAPSNACASAPLAMTAAARSAVPVSPPPKALPANCSSAEANAASHKPGQMRALHRTSATRASPAGSHKDVPWSGGTASRMERRPRAK</sequence>
<accession>A0A1J5PMV8</accession>
<comment type="caution">
    <text evidence="2">The sequence shown here is derived from an EMBL/GenBank/DDBJ whole genome shotgun (WGS) entry which is preliminary data.</text>
</comment>
<name>A0A1J5PMV8_9ZZZZ</name>
<evidence type="ECO:0000256" key="1">
    <source>
        <dbReference type="SAM" id="MobiDB-lite"/>
    </source>
</evidence>